<dbReference type="GO" id="GO:0032426">
    <property type="term" value="C:stereocilium tip"/>
    <property type="evidence" value="ECO:0007669"/>
    <property type="project" value="TreeGrafter"/>
</dbReference>
<keyword evidence="2" id="KW-0677">Repeat</keyword>
<evidence type="ECO:0000313" key="7">
    <source>
        <dbReference type="Proteomes" id="UP000230750"/>
    </source>
</evidence>
<dbReference type="InterPro" id="IPR051844">
    <property type="entry name" value="USH2_Complex_Protein"/>
</dbReference>
<evidence type="ECO:0000256" key="2">
    <source>
        <dbReference type="ARBA" id="ARBA00022737"/>
    </source>
</evidence>
<evidence type="ECO:0000313" key="6">
    <source>
        <dbReference type="EMBL" id="PIK48813.1"/>
    </source>
</evidence>
<dbReference type="Proteomes" id="UP000230750">
    <property type="component" value="Unassembled WGS sequence"/>
</dbReference>
<dbReference type="EMBL" id="MRZV01000500">
    <property type="protein sequence ID" value="PIK48813.1"/>
    <property type="molecule type" value="Genomic_DNA"/>
</dbReference>
<dbReference type="Pfam" id="PF00595">
    <property type="entry name" value="PDZ"/>
    <property type="match status" value="2"/>
</dbReference>
<gene>
    <name evidence="6" type="ORF">BSL78_14309</name>
</gene>
<dbReference type="PROSITE" id="PS50106">
    <property type="entry name" value="PDZ"/>
    <property type="match status" value="2"/>
</dbReference>
<dbReference type="GO" id="GO:0005929">
    <property type="term" value="C:cilium"/>
    <property type="evidence" value="ECO:0007669"/>
    <property type="project" value="TreeGrafter"/>
</dbReference>
<dbReference type="STRING" id="307972.A0A2G8KLC7"/>
<dbReference type="AlphaFoldDB" id="A0A2G8KLC7"/>
<feature type="compositionally biased region" description="Basic and acidic residues" evidence="4">
    <location>
        <begin position="337"/>
        <end position="348"/>
    </location>
</feature>
<comment type="caution">
    <text evidence="6">The sequence shown here is derived from an EMBL/GenBank/DDBJ whole genome shotgun (WGS) entry which is preliminary data.</text>
</comment>
<dbReference type="Gene3D" id="2.30.42.10">
    <property type="match status" value="2"/>
</dbReference>
<dbReference type="GO" id="GO:0002142">
    <property type="term" value="C:stereocilia ankle link complex"/>
    <property type="evidence" value="ECO:0007669"/>
    <property type="project" value="TreeGrafter"/>
</dbReference>
<protein>
    <recommendedName>
        <fullName evidence="5">PDZ domain-containing protein</fullName>
    </recommendedName>
</protein>
<dbReference type="InterPro" id="IPR036034">
    <property type="entry name" value="PDZ_sf"/>
</dbReference>
<feature type="region of interest" description="Disordered" evidence="4">
    <location>
        <begin position="205"/>
        <end position="348"/>
    </location>
</feature>
<keyword evidence="3" id="KW-0966">Cell projection</keyword>
<dbReference type="PANTHER" id="PTHR23116:SF29">
    <property type="entry name" value="PDZ DOMAIN-CONTAINING PROTEIN 7"/>
    <property type="match status" value="1"/>
</dbReference>
<organism evidence="6 7">
    <name type="scientific">Stichopus japonicus</name>
    <name type="common">Sea cucumber</name>
    <dbReference type="NCBI Taxonomy" id="307972"/>
    <lineage>
        <taxon>Eukaryota</taxon>
        <taxon>Metazoa</taxon>
        <taxon>Echinodermata</taxon>
        <taxon>Eleutherozoa</taxon>
        <taxon>Echinozoa</taxon>
        <taxon>Holothuroidea</taxon>
        <taxon>Aspidochirotacea</taxon>
        <taxon>Aspidochirotida</taxon>
        <taxon>Stichopodidae</taxon>
        <taxon>Apostichopus</taxon>
    </lineage>
</organism>
<accession>A0A2G8KLC7</accession>
<comment type="subcellular location">
    <subcellularLocation>
        <location evidence="1">Cell projection</location>
    </subcellularLocation>
</comment>
<name>A0A2G8KLC7_STIJA</name>
<evidence type="ECO:0000256" key="4">
    <source>
        <dbReference type="SAM" id="MobiDB-lite"/>
    </source>
</evidence>
<dbReference type="SMART" id="SM00228">
    <property type="entry name" value="PDZ"/>
    <property type="match status" value="2"/>
</dbReference>
<evidence type="ECO:0000256" key="3">
    <source>
        <dbReference type="ARBA" id="ARBA00023273"/>
    </source>
</evidence>
<dbReference type="OrthoDB" id="10029564at2759"/>
<reference evidence="6 7" key="1">
    <citation type="journal article" date="2017" name="PLoS Biol.">
        <title>The sea cucumber genome provides insights into morphological evolution and visceral regeneration.</title>
        <authorList>
            <person name="Zhang X."/>
            <person name="Sun L."/>
            <person name="Yuan J."/>
            <person name="Sun Y."/>
            <person name="Gao Y."/>
            <person name="Zhang L."/>
            <person name="Li S."/>
            <person name="Dai H."/>
            <person name="Hamel J.F."/>
            <person name="Liu C."/>
            <person name="Yu Y."/>
            <person name="Liu S."/>
            <person name="Lin W."/>
            <person name="Guo K."/>
            <person name="Jin S."/>
            <person name="Xu P."/>
            <person name="Storey K.B."/>
            <person name="Huan P."/>
            <person name="Zhang T."/>
            <person name="Zhou Y."/>
            <person name="Zhang J."/>
            <person name="Lin C."/>
            <person name="Li X."/>
            <person name="Xing L."/>
            <person name="Huo D."/>
            <person name="Sun M."/>
            <person name="Wang L."/>
            <person name="Mercier A."/>
            <person name="Li F."/>
            <person name="Yang H."/>
            <person name="Xiang J."/>
        </authorList>
    </citation>
    <scope>NUCLEOTIDE SEQUENCE [LARGE SCALE GENOMIC DNA]</scope>
    <source>
        <strain evidence="6">Shaxun</strain>
        <tissue evidence="6">Muscle</tissue>
    </source>
</reference>
<feature type="domain" description="PDZ" evidence="5">
    <location>
        <begin position="119"/>
        <end position="189"/>
    </location>
</feature>
<sequence>MLSPVDDSRIITVDTEGEDIGFIIKGGAEQKMGIFVARVEPDSDAEMSGLQAGDQLLEVNNISFEVIPIHTASTVLRSSNRLKMKVVTPPKKTSHKDRKDGKWFESRGKVNASIDKERTVLIQLDEHHQFIGFNIRGGSEYGLGVFVSRTDPGGLAELNGIKPGDQILEVNGKKFDNITHAEAVEIIRNQRNMIMRVRSTNKVPTYPRIEDNLPPPPRSQSAVPLKGGSSSSPPSSYDGSVKSAPLPNKDWLVRNEPVNKGFSDEIKRPASAASSHSSKHSSKQNAPTGPSSGGVKEGHQDPQGGKDAIRKEPEPPPRTSTPTKRGPPRVRRRRKKAWEVVQHESYRR</sequence>
<evidence type="ECO:0000256" key="1">
    <source>
        <dbReference type="ARBA" id="ARBA00004316"/>
    </source>
</evidence>
<proteinExistence type="predicted"/>
<keyword evidence="7" id="KW-1185">Reference proteome</keyword>
<evidence type="ECO:0000259" key="5">
    <source>
        <dbReference type="PROSITE" id="PS50106"/>
    </source>
</evidence>
<dbReference type="PANTHER" id="PTHR23116">
    <property type="entry name" value="PDZ DOMAIN CONTAINING WHIRLIN AND HARMONIN-RELATED"/>
    <property type="match status" value="1"/>
</dbReference>
<dbReference type="SUPFAM" id="SSF50156">
    <property type="entry name" value="PDZ domain-like"/>
    <property type="match status" value="2"/>
</dbReference>
<dbReference type="GO" id="GO:0005886">
    <property type="term" value="C:plasma membrane"/>
    <property type="evidence" value="ECO:0007669"/>
    <property type="project" value="TreeGrafter"/>
</dbReference>
<dbReference type="InterPro" id="IPR001478">
    <property type="entry name" value="PDZ"/>
</dbReference>
<feature type="domain" description="PDZ" evidence="5">
    <location>
        <begin position="8"/>
        <end position="91"/>
    </location>
</feature>
<feature type="compositionally biased region" description="Basic residues" evidence="4">
    <location>
        <begin position="326"/>
        <end position="336"/>
    </location>
</feature>